<evidence type="ECO:0000256" key="3">
    <source>
        <dbReference type="ARBA" id="ARBA00022448"/>
    </source>
</evidence>
<dbReference type="GO" id="GO:0005262">
    <property type="term" value="F:calcium channel activity"/>
    <property type="evidence" value="ECO:0007669"/>
    <property type="project" value="UniProtKB-KW"/>
</dbReference>
<evidence type="ECO:0000256" key="8">
    <source>
        <dbReference type="ARBA" id="ARBA00022837"/>
    </source>
</evidence>
<sequence length="195" mass="22239">FSLKHLFKYALQQLIISIVSTLIQNFFIKRTKNFGELKRKIENYNQELDKYKSQLCPSEQQQHIDYITKELEKASQSISGTSMRAKLLTFVVGFVLNRVLGSNFKGVVMLKSPFAIPSMIKKIVQKNLKNPSDYDLSLTAVGFIFNQSVKTIVAKLLAVKMPRMKSAGGVNLAKRLFNLSSEETEQMSGMMNWFQ</sequence>
<keyword evidence="4" id="KW-0109">Calcium transport</keyword>
<keyword evidence="13" id="KW-0407">Ion channel</keyword>
<evidence type="ECO:0000256" key="11">
    <source>
        <dbReference type="ARBA" id="ARBA00023065"/>
    </source>
</evidence>
<dbReference type="InterPro" id="IPR002809">
    <property type="entry name" value="EMC3/TMCO1"/>
</dbReference>
<evidence type="ECO:0000256" key="1">
    <source>
        <dbReference type="ARBA" id="ARBA00004477"/>
    </source>
</evidence>
<dbReference type="InterPro" id="IPR008559">
    <property type="entry name" value="TMCO1"/>
</dbReference>
<gene>
    <name evidence="14" type="ORF">TPC1_17680</name>
</gene>
<keyword evidence="12" id="KW-0472">Membrane</keyword>
<evidence type="ECO:0000256" key="9">
    <source>
        <dbReference type="ARBA" id="ARBA00022989"/>
    </source>
</evidence>
<dbReference type="GO" id="GO:0005789">
    <property type="term" value="C:endoplasmic reticulum membrane"/>
    <property type="evidence" value="ECO:0007669"/>
    <property type="project" value="UniProtKB-SubCell"/>
</dbReference>
<evidence type="ECO:0000256" key="7">
    <source>
        <dbReference type="ARBA" id="ARBA00022824"/>
    </source>
</evidence>
<feature type="non-terminal residue" evidence="14">
    <location>
        <position position="1"/>
    </location>
</feature>
<dbReference type="PANTHER" id="PTHR20917:SF0">
    <property type="entry name" value="CALCIUM LOAD-ACTIVATED CALCIUM CHANNEL"/>
    <property type="match status" value="1"/>
</dbReference>
<evidence type="ECO:0000256" key="6">
    <source>
        <dbReference type="ARBA" id="ARBA00022692"/>
    </source>
</evidence>
<evidence type="ECO:0000256" key="2">
    <source>
        <dbReference type="ARBA" id="ARBA00006537"/>
    </source>
</evidence>
<accession>A0A146K1V6</accession>
<evidence type="ECO:0000313" key="14">
    <source>
        <dbReference type="EMBL" id="JAP90882.1"/>
    </source>
</evidence>
<keyword evidence="5" id="KW-0107">Calcium channel</keyword>
<dbReference type="PANTHER" id="PTHR20917">
    <property type="entry name" value="PNAS-RELATED"/>
    <property type="match status" value="1"/>
</dbReference>
<keyword evidence="11" id="KW-0406">Ion transport</keyword>
<evidence type="ECO:0000256" key="13">
    <source>
        <dbReference type="ARBA" id="ARBA00023303"/>
    </source>
</evidence>
<name>A0A146K1V6_9EUKA</name>
<evidence type="ECO:0000256" key="12">
    <source>
        <dbReference type="ARBA" id="ARBA00023136"/>
    </source>
</evidence>
<keyword evidence="7" id="KW-0256">Endoplasmic reticulum</keyword>
<dbReference type="GO" id="GO:0032469">
    <property type="term" value="P:endoplasmic reticulum calcium ion homeostasis"/>
    <property type="evidence" value="ECO:0007669"/>
    <property type="project" value="InterPro"/>
</dbReference>
<reference evidence="14" key="1">
    <citation type="submission" date="2015-07" db="EMBL/GenBank/DDBJ databases">
        <title>Adaptation to a free-living lifestyle via gene acquisitions in the diplomonad Trepomonas sp. PC1.</title>
        <authorList>
            <person name="Xu F."/>
            <person name="Jerlstrom-Hultqvist J."/>
            <person name="Kolisko M."/>
            <person name="Simpson A.G.B."/>
            <person name="Roger A.J."/>
            <person name="Svard S.G."/>
            <person name="Andersson J.O."/>
        </authorList>
    </citation>
    <scope>NUCLEOTIDE SEQUENCE</scope>
    <source>
        <strain evidence="14">PC1</strain>
    </source>
</reference>
<keyword evidence="3" id="KW-0813">Transport</keyword>
<evidence type="ECO:0000256" key="10">
    <source>
        <dbReference type="ARBA" id="ARBA00023054"/>
    </source>
</evidence>
<evidence type="ECO:0000256" key="5">
    <source>
        <dbReference type="ARBA" id="ARBA00022673"/>
    </source>
</evidence>
<dbReference type="EMBL" id="GDID01005724">
    <property type="protein sequence ID" value="JAP90882.1"/>
    <property type="molecule type" value="Transcribed_RNA"/>
</dbReference>
<keyword evidence="8" id="KW-0106">Calcium</keyword>
<comment type="subcellular location">
    <subcellularLocation>
        <location evidence="1">Endoplasmic reticulum membrane</location>
        <topology evidence="1">Multi-pass membrane protein</topology>
    </subcellularLocation>
</comment>
<keyword evidence="9" id="KW-1133">Transmembrane helix</keyword>
<proteinExistence type="inferred from homology"/>
<dbReference type="AlphaFoldDB" id="A0A146K1V6"/>
<keyword evidence="10" id="KW-0175">Coiled coil</keyword>
<organism evidence="14">
    <name type="scientific">Trepomonas sp. PC1</name>
    <dbReference type="NCBI Taxonomy" id="1076344"/>
    <lineage>
        <taxon>Eukaryota</taxon>
        <taxon>Metamonada</taxon>
        <taxon>Diplomonadida</taxon>
        <taxon>Hexamitidae</taxon>
        <taxon>Hexamitinae</taxon>
        <taxon>Trepomonas</taxon>
    </lineage>
</organism>
<comment type="similarity">
    <text evidence="2">Belongs to the TMCO1 family.</text>
</comment>
<keyword evidence="6" id="KW-0812">Transmembrane</keyword>
<protein>
    <submittedName>
        <fullName evidence="14">Uncharacterized protein</fullName>
    </submittedName>
</protein>
<evidence type="ECO:0000256" key="4">
    <source>
        <dbReference type="ARBA" id="ARBA00022568"/>
    </source>
</evidence>
<dbReference type="Pfam" id="PF01956">
    <property type="entry name" value="EMC3_TMCO1"/>
    <property type="match status" value="1"/>
</dbReference>